<evidence type="ECO:0000313" key="2">
    <source>
        <dbReference type="EMBL" id="KAG2571216.1"/>
    </source>
</evidence>
<dbReference type="AlphaFoldDB" id="A0A8T0QK81"/>
<gene>
    <name evidence="2" type="ORF">PVAP13_7KG014800</name>
</gene>
<keyword evidence="3" id="KW-1185">Reference proteome</keyword>
<protein>
    <submittedName>
        <fullName evidence="2">Uncharacterized protein</fullName>
    </submittedName>
</protein>
<sequence length="192" mass="20311">MRRELGASADAAHAACPPLSLSPRILAVGIRELARLRHRDSGGSDTLTRSGANPSGGPSSCGFGIPAATAPTRERVAERIAPAGRAHAAPVSSLRSHTLPIRNRPAAHPKSRRCAAADAVTPDTLTERVANLAHQHRLASGTWRSTMDYWRSRTASGHRRLLHRGLKNRTAADSSSRIPYLSVISGSDPGSA</sequence>
<reference evidence="2" key="1">
    <citation type="submission" date="2020-05" db="EMBL/GenBank/DDBJ databases">
        <title>WGS assembly of Panicum virgatum.</title>
        <authorList>
            <person name="Lovell J.T."/>
            <person name="Jenkins J."/>
            <person name="Shu S."/>
            <person name="Juenger T.E."/>
            <person name="Schmutz J."/>
        </authorList>
    </citation>
    <scope>NUCLEOTIDE SEQUENCE</scope>
    <source>
        <strain evidence="2">AP13</strain>
    </source>
</reference>
<name>A0A8T0QK81_PANVG</name>
<dbReference type="EMBL" id="CM029049">
    <property type="protein sequence ID" value="KAG2571216.1"/>
    <property type="molecule type" value="Genomic_DNA"/>
</dbReference>
<accession>A0A8T0QK81</accession>
<feature type="compositionally biased region" description="Polar residues" evidence="1">
    <location>
        <begin position="43"/>
        <end position="58"/>
    </location>
</feature>
<feature type="region of interest" description="Disordered" evidence="1">
    <location>
        <begin position="39"/>
        <end position="67"/>
    </location>
</feature>
<comment type="caution">
    <text evidence="2">The sequence shown here is derived from an EMBL/GenBank/DDBJ whole genome shotgun (WGS) entry which is preliminary data.</text>
</comment>
<proteinExistence type="predicted"/>
<dbReference type="Proteomes" id="UP000823388">
    <property type="component" value="Chromosome 7K"/>
</dbReference>
<evidence type="ECO:0000256" key="1">
    <source>
        <dbReference type="SAM" id="MobiDB-lite"/>
    </source>
</evidence>
<organism evidence="2 3">
    <name type="scientific">Panicum virgatum</name>
    <name type="common">Blackwell switchgrass</name>
    <dbReference type="NCBI Taxonomy" id="38727"/>
    <lineage>
        <taxon>Eukaryota</taxon>
        <taxon>Viridiplantae</taxon>
        <taxon>Streptophyta</taxon>
        <taxon>Embryophyta</taxon>
        <taxon>Tracheophyta</taxon>
        <taxon>Spermatophyta</taxon>
        <taxon>Magnoliopsida</taxon>
        <taxon>Liliopsida</taxon>
        <taxon>Poales</taxon>
        <taxon>Poaceae</taxon>
        <taxon>PACMAD clade</taxon>
        <taxon>Panicoideae</taxon>
        <taxon>Panicodae</taxon>
        <taxon>Paniceae</taxon>
        <taxon>Panicinae</taxon>
        <taxon>Panicum</taxon>
        <taxon>Panicum sect. Hiantes</taxon>
    </lineage>
</organism>
<evidence type="ECO:0000313" key="3">
    <source>
        <dbReference type="Proteomes" id="UP000823388"/>
    </source>
</evidence>